<dbReference type="InterPro" id="IPR013976">
    <property type="entry name" value="HDOD"/>
</dbReference>
<dbReference type="STRING" id="1246637.MTBBW1_1300032"/>
<dbReference type="Gene3D" id="1.10.3210.10">
    <property type="entry name" value="Hypothetical protein af1432"/>
    <property type="match status" value="1"/>
</dbReference>
<dbReference type="SMART" id="SM00471">
    <property type="entry name" value="HDc"/>
    <property type="match status" value="1"/>
</dbReference>
<dbReference type="NCBIfam" id="TIGR00277">
    <property type="entry name" value="HDIG"/>
    <property type="match status" value="1"/>
</dbReference>
<feature type="domain" description="HDOD" evidence="1">
    <location>
        <begin position="16"/>
        <end position="212"/>
    </location>
</feature>
<dbReference type="CDD" id="cd00077">
    <property type="entry name" value="HDc"/>
    <property type="match status" value="1"/>
</dbReference>
<dbReference type="Proteomes" id="UP000191931">
    <property type="component" value="Unassembled WGS sequence"/>
</dbReference>
<dbReference type="AlphaFoldDB" id="A0A1W1H742"/>
<dbReference type="OrthoDB" id="9803649at2"/>
<dbReference type="SUPFAM" id="SSF109604">
    <property type="entry name" value="HD-domain/PDEase-like"/>
    <property type="match status" value="1"/>
</dbReference>
<dbReference type="EMBL" id="FWEV01000036">
    <property type="protein sequence ID" value="SLM28292.1"/>
    <property type="molecule type" value="Genomic_DNA"/>
</dbReference>
<name>A0A1W1H742_9BACT</name>
<dbReference type="Pfam" id="PF08668">
    <property type="entry name" value="HDOD"/>
    <property type="match status" value="1"/>
</dbReference>
<sequence>MNREHLKKKLLKIRDLATLPVVASNVIQLTQNPTVSALQVADAISQDQALTSRVLKTANSAFYGFPRKITTINQAIIILGFTNIRNIVLSTSLNSTLNSGKKDSLFDLKAFWKHSLACGITSKLLAKKEGIKNSEEAFIWGLLHDLGKIVMNTYIHEEYNQAIALALEKDMLIIDAEQELFGFTHTAVGSLIADKWNLPPALIKVIRYHHNPAKDYNSLRISSIVHLADILCRTINLGNGGDTQVPVVCQESWKMMNLNTQILKKIFFKIEDEYEKATEFLEV</sequence>
<accession>A0A1W1H742</accession>
<dbReference type="RefSeq" id="WP_080804634.1">
    <property type="nucleotide sequence ID" value="NZ_LT828548.1"/>
</dbReference>
<dbReference type="PROSITE" id="PS51833">
    <property type="entry name" value="HDOD"/>
    <property type="match status" value="1"/>
</dbReference>
<organism evidence="2 3">
    <name type="scientific">Desulfamplus magnetovallimortis</name>
    <dbReference type="NCBI Taxonomy" id="1246637"/>
    <lineage>
        <taxon>Bacteria</taxon>
        <taxon>Pseudomonadati</taxon>
        <taxon>Thermodesulfobacteriota</taxon>
        <taxon>Desulfobacteria</taxon>
        <taxon>Desulfobacterales</taxon>
        <taxon>Desulfobacteraceae</taxon>
        <taxon>Desulfamplus</taxon>
    </lineage>
</organism>
<evidence type="ECO:0000313" key="2">
    <source>
        <dbReference type="EMBL" id="SLM28292.1"/>
    </source>
</evidence>
<protein>
    <submittedName>
        <fullName evidence="2">Putative signal transduction protein</fullName>
    </submittedName>
</protein>
<dbReference type="PANTHER" id="PTHR33525">
    <property type="match status" value="1"/>
</dbReference>
<dbReference type="InterPro" id="IPR052340">
    <property type="entry name" value="RNase_Y/CdgJ"/>
</dbReference>
<keyword evidence="3" id="KW-1185">Reference proteome</keyword>
<dbReference type="InterPro" id="IPR003607">
    <property type="entry name" value="HD/PDEase_dom"/>
</dbReference>
<dbReference type="PANTHER" id="PTHR33525:SF3">
    <property type="entry name" value="RIBONUCLEASE Y"/>
    <property type="match status" value="1"/>
</dbReference>
<dbReference type="InterPro" id="IPR006675">
    <property type="entry name" value="HDIG_dom"/>
</dbReference>
<gene>
    <name evidence="2" type="ORF">MTBBW1_1300032</name>
</gene>
<proteinExistence type="predicted"/>
<evidence type="ECO:0000313" key="3">
    <source>
        <dbReference type="Proteomes" id="UP000191931"/>
    </source>
</evidence>
<evidence type="ECO:0000259" key="1">
    <source>
        <dbReference type="PROSITE" id="PS51833"/>
    </source>
</evidence>
<reference evidence="2 3" key="1">
    <citation type="submission" date="2017-03" db="EMBL/GenBank/DDBJ databases">
        <authorList>
            <person name="Afonso C.L."/>
            <person name="Miller P.J."/>
            <person name="Scott M.A."/>
            <person name="Spackman E."/>
            <person name="Goraichik I."/>
            <person name="Dimitrov K.M."/>
            <person name="Suarez D.L."/>
            <person name="Swayne D.E."/>
        </authorList>
    </citation>
    <scope>NUCLEOTIDE SEQUENCE [LARGE SCALE GENOMIC DNA]</scope>
    <source>
        <strain evidence="2">PRJEB14757</strain>
    </source>
</reference>